<proteinExistence type="inferred from homology"/>
<keyword evidence="5 6" id="KW-0472">Membrane</keyword>
<dbReference type="Pfam" id="PF04138">
    <property type="entry name" value="GtrA_DPMS_TM"/>
    <property type="match status" value="1"/>
</dbReference>
<comment type="similarity">
    <text evidence="2">Belongs to the GtrA family.</text>
</comment>
<comment type="caution">
    <text evidence="8">The sequence shown here is derived from an EMBL/GenBank/DDBJ whole genome shotgun (WGS) entry which is preliminary data.</text>
</comment>
<evidence type="ECO:0000313" key="9">
    <source>
        <dbReference type="Proteomes" id="UP000618591"/>
    </source>
</evidence>
<evidence type="ECO:0000256" key="2">
    <source>
        <dbReference type="ARBA" id="ARBA00009399"/>
    </source>
</evidence>
<dbReference type="InterPro" id="IPR007267">
    <property type="entry name" value="GtrA_DPMS_TM"/>
</dbReference>
<evidence type="ECO:0000256" key="5">
    <source>
        <dbReference type="ARBA" id="ARBA00023136"/>
    </source>
</evidence>
<keyword evidence="4 6" id="KW-1133">Transmembrane helix</keyword>
<feature type="transmembrane region" description="Helical" evidence="6">
    <location>
        <begin position="7"/>
        <end position="28"/>
    </location>
</feature>
<accession>A0ABQ1FYF4</accession>
<evidence type="ECO:0000256" key="1">
    <source>
        <dbReference type="ARBA" id="ARBA00004141"/>
    </source>
</evidence>
<organism evidence="8 9">
    <name type="scientific">Sphingomonas psychrolutea</name>
    <dbReference type="NCBI Taxonomy" id="1259676"/>
    <lineage>
        <taxon>Bacteria</taxon>
        <taxon>Pseudomonadati</taxon>
        <taxon>Pseudomonadota</taxon>
        <taxon>Alphaproteobacteria</taxon>
        <taxon>Sphingomonadales</taxon>
        <taxon>Sphingomonadaceae</taxon>
        <taxon>Sphingomonas</taxon>
    </lineage>
</organism>
<dbReference type="InterPro" id="IPR051401">
    <property type="entry name" value="GtrA_CellWall_Glycosyl"/>
</dbReference>
<sequence>MNRYKDFVIFVIIGGVASLVNLVVRVAFNYLFSYEIAIILAFPVALSFAFILNRWLIFKADTGSWTGQFGRFLIVNLVALVQIFVISVLLARFVFPRIGMQFHPDLLAHAIGLVSPICTSYWAHKRYTFRPGTTVKSSPGLR</sequence>
<keyword evidence="9" id="KW-1185">Reference proteome</keyword>
<dbReference type="EMBL" id="BMDW01000001">
    <property type="protein sequence ID" value="GGA33906.1"/>
    <property type="molecule type" value="Genomic_DNA"/>
</dbReference>
<protein>
    <recommendedName>
        <fullName evidence="7">GtrA/DPMS transmembrane domain-containing protein</fullName>
    </recommendedName>
</protein>
<feature type="transmembrane region" description="Helical" evidence="6">
    <location>
        <begin position="106"/>
        <end position="123"/>
    </location>
</feature>
<gene>
    <name evidence="8" type="ORF">GCM10011395_00250</name>
</gene>
<evidence type="ECO:0000256" key="4">
    <source>
        <dbReference type="ARBA" id="ARBA00022989"/>
    </source>
</evidence>
<dbReference type="PANTHER" id="PTHR38459">
    <property type="entry name" value="PROPHAGE BACTOPRENOL-LINKED GLUCOSE TRANSLOCASE HOMOLOG"/>
    <property type="match status" value="1"/>
</dbReference>
<name>A0ABQ1FYF4_9SPHN</name>
<dbReference type="PANTHER" id="PTHR38459:SF1">
    <property type="entry name" value="PROPHAGE BACTOPRENOL-LINKED GLUCOSE TRANSLOCASE HOMOLOG"/>
    <property type="match status" value="1"/>
</dbReference>
<comment type="subcellular location">
    <subcellularLocation>
        <location evidence="1">Membrane</location>
        <topology evidence="1">Multi-pass membrane protein</topology>
    </subcellularLocation>
</comment>
<dbReference type="Proteomes" id="UP000618591">
    <property type="component" value="Unassembled WGS sequence"/>
</dbReference>
<evidence type="ECO:0000256" key="3">
    <source>
        <dbReference type="ARBA" id="ARBA00022692"/>
    </source>
</evidence>
<evidence type="ECO:0000256" key="6">
    <source>
        <dbReference type="SAM" id="Phobius"/>
    </source>
</evidence>
<feature type="transmembrane region" description="Helical" evidence="6">
    <location>
        <begin position="34"/>
        <end position="52"/>
    </location>
</feature>
<feature type="domain" description="GtrA/DPMS transmembrane" evidence="7">
    <location>
        <begin position="10"/>
        <end position="129"/>
    </location>
</feature>
<keyword evidence="3 6" id="KW-0812">Transmembrane</keyword>
<evidence type="ECO:0000259" key="7">
    <source>
        <dbReference type="Pfam" id="PF04138"/>
    </source>
</evidence>
<feature type="transmembrane region" description="Helical" evidence="6">
    <location>
        <begin position="73"/>
        <end position="94"/>
    </location>
</feature>
<evidence type="ECO:0000313" key="8">
    <source>
        <dbReference type="EMBL" id="GGA33906.1"/>
    </source>
</evidence>
<reference evidence="9" key="1">
    <citation type="journal article" date="2019" name="Int. J. Syst. Evol. Microbiol.">
        <title>The Global Catalogue of Microorganisms (GCM) 10K type strain sequencing project: providing services to taxonomists for standard genome sequencing and annotation.</title>
        <authorList>
            <consortium name="The Broad Institute Genomics Platform"/>
            <consortium name="The Broad Institute Genome Sequencing Center for Infectious Disease"/>
            <person name="Wu L."/>
            <person name="Ma J."/>
        </authorList>
    </citation>
    <scope>NUCLEOTIDE SEQUENCE [LARGE SCALE GENOMIC DNA]</scope>
    <source>
        <strain evidence="9">CGMCC 1.10106</strain>
    </source>
</reference>